<dbReference type="KEGG" id="ssau:H8M03_11550"/>
<reference evidence="2 3" key="1">
    <citation type="submission" date="2020-08" db="EMBL/GenBank/DDBJ databases">
        <title>Sphingomonas sp. sand1-3 16S ribosomal RNA gene Genome sequencing and assembly.</title>
        <authorList>
            <person name="Kang M."/>
        </authorList>
    </citation>
    <scope>NUCLEOTIDE SEQUENCE [LARGE SCALE GENOMIC DNA]</scope>
    <source>
        <strain evidence="3">sand1-3</strain>
    </source>
</reference>
<evidence type="ECO:0000313" key="2">
    <source>
        <dbReference type="EMBL" id="QNM82616.1"/>
    </source>
</evidence>
<dbReference type="InterPro" id="IPR051531">
    <property type="entry name" value="N-acetyltransferase"/>
</dbReference>
<sequence length="187" mass="21171">MRRVTTANRTRELRTERLRMRRARACDLSAIHAIMSDAEVMRFWSTPPHVDLSQTEAWLAGMIAADAAHESDEFVIEYDGVVIGKLGTWRPPELGFIISRHCWGRGFAKEALQAYIKHVKRRGSDELTADVDPRNAACLRLLEKCGFVETGRETATYVVNGRPCDSVYLQLDVQLYAEGEKRDETGT</sequence>
<dbReference type="SUPFAM" id="SSF55729">
    <property type="entry name" value="Acyl-CoA N-acyltransferases (Nat)"/>
    <property type="match status" value="1"/>
</dbReference>
<keyword evidence="2" id="KW-0808">Transferase</keyword>
<proteinExistence type="predicted"/>
<dbReference type="Pfam" id="PF13302">
    <property type="entry name" value="Acetyltransf_3"/>
    <property type="match status" value="1"/>
</dbReference>
<evidence type="ECO:0000313" key="3">
    <source>
        <dbReference type="Proteomes" id="UP000515861"/>
    </source>
</evidence>
<dbReference type="CDD" id="cd04301">
    <property type="entry name" value="NAT_SF"/>
    <property type="match status" value="1"/>
</dbReference>
<accession>A0A7G9L1W7</accession>
<name>A0A7G9L1W7_9SPHN</name>
<dbReference type="AlphaFoldDB" id="A0A7G9L1W7"/>
<dbReference type="PANTHER" id="PTHR43792">
    <property type="entry name" value="GNAT FAMILY, PUTATIVE (AFU_ORTHOLOGUE AFUA_3G00765)-RELATED-RELATED"/>
    <property type="match status" value="1"/>
</dbReference>
<dbReference type="Gene3D" id="3.40.630.30">
    <property type="match status" value="1"/>
</dbReference>
<dbReference type="PROSITE" id="PS51186">
    <property type="entry name" value="GNAT"/>
    <property type="match status" value="1"/>
</dbReference>
<dbReference type="PANTHER" id="PTHR43792:SF1">
    <property type="entry name" value="N-ACETYLTRANSFERASE DOMAIN-CONTAINING PROTEIN"/>
    <property type="match status" value="1"/>
</dbReference>
<dbReference type="InterPro" id="IPR000182">
    <property type="entry name" value="GNAT_dom"/>
</dbReference>
<dbReference type="Proteomes" id="UP000515861">
    <property type="component" value="Chromosome"/>
</dbReference>
<organism evidence="2 3">
    <name type="scientific">Sphingomonas sabuli</name>
    <dbReference type="NCBI Taxonomy" id="2764186"/>
    <lineage>
        <taxon>Bacteria</taxon>
        <taxon>Pseudomonadati</taxon>
        <taxon>Pseudomonadota</taxon>
        <taxon>Alphaproteobacteria</taxon>
        <taxon>Sphingomonadales</taxon>
        <taxon>Sphingomonadaceae</taxon>
        <taxon>Sphingomonas</taxon>
    </lineage>
</organism>
<evidence type="ECO:0000259" key="1">
    <source>
        <dbReference type="PROSITE" id="PS51186"/>
    </source>
</evidence>
<keyword evidence="3" id="KW-1185">Reference proteome</keyword>
<gene>
    <name evidence="2" type="ORF">H8M03_11550</name>
</gene>
<feature type="domain" description="N-acetyltransferase" evidence="1">
    <location>
        <begin position="18"/>
        <end position="174"/>
    </location>
</feature>
<protein>
    <submittedName>
        <fullName evidence="2">GNAT family N-acetyltransferase</fullName>
    </submittedName>
</protein>
<dbReference type="GO" id="GO:0016747">
    <property type="term" value="F:acyltransferase activity, transferring groups other than amino-acyl groups"/>
    <property type="evidence" value="ECO:0007669"/>
    <property type="project" value="InterPro"/>
</dbReference>
<dbReference type="EMBL" id="CP060697">
    <property type="protein sequence ID" value="QNM82616.1"/>
    <property type="molecule type" value="Genomic_DNA"/>
</dbReference>
<dbReference type="InterPro" id="IPR016181">
    <property type="entry name" value="Acyl_CoA_acyltransferase"/>
</dbReference>